<dbReference type="InterPro" id="IPR011990">
    <property type="entry name" value="TPR-like_helical_dom_sf"/>
</dbReference>
<gene>
    <name evidence="4" type="ordered locus">TEPIRE1_1446</name>
</gene>
<evidence type="ECO:0000256" key="2">
    <source>
        <dbReference type="ARBA" id="ARBA00022803"/>
    </source>
</evidence>
<dbReference type="HOGENOM" id="CLU_003728_2_5_9"/>
<reference evidence="5" key="1">
    <citation type="journal article" date="2013" name="Genome Announc.">
        <title>First genome sequence of a syntrophic acetate-oxidizing bacterium, Tepidanaerobacter acetatoxydans strain Re1.</title>
        <authorList>
            <person name="Manzoor S."/>
            <person name="Bongcam-Rudloff E."/>
            <person name="Schnurer A."/>
            <person name="Muller B."/>
        </authorList>
    </citation>
    <scope>NUCLEOTIDE SEQUENCE [LARGE SCALE GENOMIC DNA]</scope>
    <source>
        <strain evidence="5">Re1</strain>
    </source>
</reference>
<dbReference type="InterPro" id="IPR051685">
    <property type="entry name" value="Ycf3/AcsC/BcsC/TPR_MFPF"/>
</dbReference>
<dbReference type="PANTHER" id="PTHR44943">
    <property type="entry name" value="CELLULOSE SYNTHASE OPERON PROTEIN C"/>
    <property type="match status" value="1"/>
</dbReference>
<dbReference type="Gene3D" id="1.25.40.10">
    <property type="entry name" value="Tetratricopeptide repeat domain"/>
    <property type="match status" value="2"/>
</dbReference>
<dbReference type="eggNOG" id="COG0457">
    <property type="taxonomic scope" value="Bacteria"/>
</dbReference>
<dbReference type="PANTHER" id="PTHR44943:SF8">
    <property type="entry name" value="TPR REPEAT-CONTAINING PROTEIN MJ0263"/>
    <property type="match status" value="1"/>
</dbReference>
<evidence type="ECO:0000313" key="4">
    <source>
        <dbReference type="EMBL" id="CDI40693.1"/>
    </source>
</evidence>
<feature type="repeat" description="TPR" evidence="3">
    <location>
        <begin position="202"/>
        <end position="235"/>
    </location>
</feature>
<feature type="repeat" description="TPR" evidence="3">
    <location>
        <begin position="168"/>
        <end position="201"/>
    </location>
</feature>
<feature type="repeat" description="TPR" evidence="3">
    <location>
        <begin position="60"/>
        <end position="93"/>
    </location>
</feature>
<proteinExistence type="predicted"/>
<evidence type="ECO:0000256" key="3">
    <source>
        <dbReference type="PROSITE-ProRule" id="PRU00339"/>
    </source>
</evidence>
<keyword evidence="1" id="KW-0677">Repeat</keyword>
<dbReference type="AlphaFoldDB" id="F4LUV4"/>
<keyword evidence="2 3" id="KW-0802">TPR repeat</keyword>
<name>F4LUV4_TEPAE</name>
<dbReference type="SMART" id="SM00028">
    <property type="entry name" value="TPR"/>
    <property type="match status" value="9"/>
</dbReference>
<dbReference type="RefSeq" id="WP_013778403.1">
    <property type="nucleotide sequence ID" value="NC_015519.1"/>
</dbReference>
<dbReference type="Pfam" id="PF13424">
    <property type="entry name" value="TPR_12"/>
    <property type="match status" value="1"/>
</dbReference>
<dbReference type="InterPro" id="IPR019734">
    <property type="entry name" value="TPR_rpt"/>
</dbReference>
<dbReference type="Proteomes" id="UP000010802">
    <property type="component" value="Chromosome"/>
</dbReference>
<evidence type="ECO:0000313" key="5">
    <source>
        <dbReference type="Proteomes" id="UP000010802"/>
    </source>
</evidence>
<dbReference type="Pfam" id="PF13181">
    <property type="entry name" value="TPR_8"/>
    <property type="match status" value="3"/>
</dbReference>
<dbReference type="KEGG" id="tae:TepiRe1_1446"/>
<evidence type="ECO:0000256" key="1">
    <source>
        <dbReference type="ARBA" id="ARBA00022737"/>
    </source>
</evidence>
<protein>
    <submittedName>
        <fullName evidence="4">Tetratricopeptide TPR_1 repeat-containing protein</fullName>
    </submittedName>
</protein>
<dbReference type="Pfam" id="PF12895">
    <property type="entry name" value="ANAPC3"/>
    <property type="match status" value="1"/>
</dbReference>
<dbReference type="STRING" id="1209989.TepRe1_1334"/>
<dbReference type="KEGG" id="tep:TepRe1_1334"/>
<dbReference type="OrthoDB" id="9815923at2"/>
<dbReference type="SUPFAM" id="SSF48452">
    <property type="entry name" value="TPR-like"/>
    <property type="match status" value="3"/>
</dbReference>
<dbReference type="PROSITE" id="PS50005">
    <property type="entry name" value="TPR"/>
    <property type="match status" value="3"/>
</dbReference>
<keyword evidence="5" id="KW-1185">Reference proteome</keyword>
<sequence>MTKKEVYDVLLNLKNAENNKNNKKKQYNIQFIWMSFLFWIGKYSKALCYINKLSKENNTVKIYCWKGVMYYFLKDYSNALLFLEKAEIIDPKNIDIKCLSAEIFFATAQLEKAEVRYRSLIGSDSKYQILGLYGIGRCLLKTNRYDEALGFFNKALLCIKQEDQHNLVKILNKKGLCLIELNKMEEARLCFEECLRNSPDDYNVQLNLALTLSKLKKFEEAAEIYKKILSKTPHNIIAINNCASCLAECDKNYEALEYYNIGLNIDPNNPDLLINKGYCLYKLGQYNIALECLNEAEKIVKNDIILYNNKALCLVALGKYDEALKLFNKLLDSNKCHSDDLLFNKAYCLVKKGMYSEALTCLANIKNKSSHNFDFYILKGICFEQLGNHEAAVKNFNKSLIIAR</sequence>
<dbReference type="EMBL" id="HF563609">
    <property type="protein sequence ID" value="CDI40693.1"/>
    <property type="molecule type" value="Genomic_DNA"/>
</dbReference>
<organism evidence="4 5">
    <name type="scientific">Tepidanaerobacter acetatoxydans (strain DSM 21804 / JCM 16047 / Re1)</name>
    <dbReference type="NCBI Taxonomy" id="1209989"/>
    <lineage>
        <taxon>Bacteria</taxon>
        <taxon>Bacillati</taxon>
        <taxon>Bacillota</taxon>
        <taxon>Clostridia</taxon>
        <taxon>Thermosediminibacterales</taxon>
        <taxon>Tepidanaerobacteraceae</taxon>
        <taxon>Tepidanaerobacter</taxon>
    </lineage>
</organism>
<accession>F4LUV4</accession>